<dbReference type="AlphaFoldDB" id="A0A450SSI3"/>
<reference evidence="1" key="1">
    <citation type="submission" date="2019-02" db="EMBL/GenBank/DDBJ databases">
        <authorList>
            <person name="Gruber-Vodicka R. H."/>
            <person name="Seah K. B. B."/>
        </authorList>
    </citation>
    <scope>NUCLEOTIDE SEQUENCE</scope>
    <source>
        <strain evidence="1">BECK_BZ106</strain>
    </source>
</reference>
<dbReference type="Gene3D" id="1.10.1790.50">
    <property type="match status" value="1"/>
</dbReference>
<evidence type="ECO:0000313" key="1">
    <source>
        <dbReference type="EMBL" id="VFJ56818.1"/>
    </source>
</evidence>
<name>A0A450SSI3_9GAMM</name>
<accession>A0A450SSI3</accession>
<sequence>METILVLNGYQIDVDVDEQERIILAVAAGELSREKFTAWLKSRLTIMCASRHPG</sequence>
<protein>
    <submittedName>
        <fullName evidence="1">Death on curing protein</fullName>
    </submittedName>
</protein>
<dbReference type="EMBL" id="CAADFD010000030">
    <property type="protein sequence ID" value="VFJ56818.1"/>
    <property type="molecule type" value="Genomic_DNA"/>
</dbReference>
<proteinExistence type="predicted"/>
<gene>
    <name evidence="1" type="ORF">BECKFW1821B_GA0114236_10307</name>
</gene>
<organism evidence="1">
    <name type="scientific">Candidatus Kentrum sp. FW</name>
    <dbReference type="NCBI Taxonomy" id="2126338"/>
    <lineage>
        <taxon>Bacteria</taxon>
        <taxon>Pseudomonadati</taxon>
        <taxon>Pseudomonadota</taxon>
        <taxon>Gammaproteobacteria</taxon>
        <taxon>Candidatus Kentrum</taxon>
    </lineage>
</organism>